<reference evidence="1 2" key="1">
    <citation type="submission" date="2023-03" db="EMBL/GenBank/DDBJ databases">
        <title>WGS of Gossypium arboreum.</title>
        <authorList>
            <person name="Yu D."/>
        </authorList>
    </citation>
    <scope>NUCLEOTIDE SEQUENCE [LARGE SCALE GENOMIC DNA]</scope>
    <source>
        <tissue evidence="1">Leaf</tissue>
    </source>
</reference>
<evidence type="ECO:0000313" key="1">
    <source>
        <dbReference type="EMBL" id="KAK5813248.1"/>
    </source>
</evidence>
<evidence type="ECO:0000313" key="2">
    <source>
        <dbReference type="Proteomes" id="UP001358586"/>
    </source>
</evidence>
<organism evidence="1 2">
    <name type="scientific">Gossypium arboreum</name>
    <name type="common">Tree cotton</name>
    <name type="synonym">Gossypium nanking</name>
    <dbReference type="NCBI Taxonomy" id="29729"/>
    <lineage>
        <taxon>Eukaryota</taxon>
        <taxon>Viridiplantae</taxon>
        <taxon>Streptophyta</taxon>
        <taxon>Embryophyta</taxon>
        <taxon>Tracheophyta</taxon>
        <taxon>Spermatophyta</taxon>
        <taxon>Magnoliopsida</taxon>
        <taxon>eudicotyledons</taxon>
        <taxon>Gunneridae</taxon>
        <taxon>Pentapetalae</taxon>
        <taxon>rosids</taxon>
        <taxon>malvids</taxon>
        <taxon>Malvales</taxon>
        <taxon>Malvaceae</taxon>
        <taxon>Malvoideae</taxon>
        <taxon>Gossypium</taxon>
    </lineage>
</organism>
<dbReference type="EMBL" id="JARKNE010000008">
    <property type="protein sequence ID" value="KAK5813248.1"/>
    <property type="molecule type" value="Genomic_DNA"/>
</dbReference>
<sequence>MALEKRLIDLYAQEPFDTVLSEIMEVQLGLNLEVDEEEIFWAQRAWVNWLQNGDKNTSFFHKMGASRYYRNRIVGLEDENGRWVSQMEDLLHVALKYFGNIFTASAAGGDDRLLGLVKQRISASMNDELL</sequence>
<keyword evidence="2" id="KW-1185">Reference proteome</keyword>
<dbReference type="Proteomes" id="UP001358586">
    <property type="component" value="Chromosome 8"/>
</dbReference>
<comment type="caution">
    <text evidence="1">The sequence shown here is derived from an EMBL/GenBank/DDBJ whole genome shotgun (WGS) entry which is preliminary data.</text>
</comment>
<protein>
    <submittedName>
        <fullName evidence="1">Uncharacterized protein</fullName>
    </submittedName>
</protein>
<name>A0ABR0P4K4_GOSAR</name>
<accession>A0ABR0P4K4</accession>
<proteinExistence type="predicted"/>
<gene>
    <name evidence="1" type="ORF">PVK06_028696</name>
</gene>